<comment type="catalytic activity">
    <reaction evidence="1">
        <text>ATP + protein L-histidine = ADP + protein N-phospho-L-histidine.</text>
        <dbReference type="EC" id="2.7.13.3"/>
    </reaction>
</comment>
<keyword evidence="3" id="KW-0597">Phosphoprotein</keyword>
<gene>
    <name evidence="10" type="ORF">BTE48_11045</name>
</gene>
<evidence type="ECO:0000256" key="3">
    <source>
        <dbReference type="ARBA" id="ARBA00022553"/>
    </source>
</evidence>
<evidence type="ECO:0000256" key="5">
    <source>
        <dbReference type="ARBA" id="ARBA00022777"/>
    </source>
</evidence>
<feature type="signal peptide" evidence="8">
    <location>
        <begin position="1"/>
        <end position="41"/>
    </location>
</feature>
<dbReference type="Pfam" id="PF00512">
    <property type="entry name" value="HisKA"/>
    <property type="match status" value="1"/>
</dbReference>
<dbReference type="InterPro" id="IPR003594">
    <property type="entry name" value="HATPase_dom"/>
</dbReference>
<accession>A0A1T4SB84</accession>
<dbReference type="SUPFAM" id="SSF55874">
    <property type="entry name" value="ATPase domain of HSP90 chaperone/DNA topoisomerase II/histidine kinase"/>
    <property type="match status" value="1"/>
</dbReference>
<dbReference type="Gene3D" id="2.60.40.2380">
    <property type="match status" value="1"/>
</dbReference>
<evidence type="ECO:0000256" key="1">
    <source>
        <dbReference type="ARBA" id="ARBA00000085"/>
    </source>
</evidence>
<evidence type="ECO:0000313" key="10">
    <source>
        <dbReference type="EMBL" id="OPX55026.1"/>
    </source>
</evidence>
<dbReference type="SUPFAM" id="SSF47384">
    <property type="entry name" value="Homodimeric domain of signal transducing histidine kinase"/>
    <property type="match status" value="1"/>
</dbReference>
<evidence type="ECO:0000256" key="4">
    <source>
        <dbReference type="ARBA" id="ARBA00022679"/>
    </source>
</evidence>
<evidence type="ECO:0000256" key="7">
    <source>
        <dbReference type="SAM" id="Phobius"/>
    </source>
</evidence>
<dbReference type="PROSITE" id="PS50109">
    <property type="entry name" value="HIS_KIN"/>
    <property type="match status" value="1"/>
</dbReference>
<dbReference type="PANTHER" id="PTHR45453">
    <property type="entry name" value="PHOSPHATE REGULON SENSOR PROTEIN PHOR"/>
    <property type="match status" value="1"/>
</dbReference>
<dbReference type="InterPro" id="IPR036097">
    <property type="entry name" value="HisK_dim/P_sf"/>
</dbReference>
<feature type="transmembrane region" description="Helical" evidence="7">
    <location>
        <begin position="198"/>
        <end position="219"/>
    </location>
</feature>
<dbReference type="Pfam" id="PF07696">
    <property type="entry name" value="7TMR-DISMED2"/>
    <property type="match status" value="1"/>
</dbReference>
<dbReference type="InterPro" id="IPR011623">
    <property type="entry name" value="7TMR_DISM_rcpt_extracell_dom1"/>
</dbReference>
<protein>
    <recommendedName>
        <fullName evidence="2">histidine kinase</fullName>
        <ecNumber evidence="2">2.7.13.3</ecNumber>
    </recommendedName>
</protein>
<dbReference type="GO" id="GO:0016036">
    <property type="term" value="P:cellular response to phosphate starvation"/>
    <property type="evidence" value="ECO:0007669"/>
    <property type="project" value="TreeGrafter"/>
</dbReference>
<reference evidence="10 11" key="1">
    <citation type="submission" date="2017-01" db="EMBL/GenBank/DDBJ databases">
        <title>Genome Sequencing of a Marine Spirillum, Oceanospirillum multiglobuliferum ATCC 33336, from Japan.</title>
        <authorList>
            <person name="Carney J.G."/>
            <person name="Trachtenberg A.M."/>
            <person name="Rheaume B.A."/>
            <person name="Linnane J.D."/>
            <person name="Pitts N.L."/>
            <person name="Mykles D.L."/>
            <person name="Maclea K.S."/>
        </authorList>
    </citation>
    <scope>NUCLEOTIDE SEQUENCE [LARGE SCALE GENOMIC DNA]</scope>
    <source>
        <strain evidence="10 11">ATCC 33336</strain>
    </source>
</reference>
<dbReference type="EMBL" id="MTSM01000014">
    <property type="protein sequence ID" value="OPX55026.1"/>
    <property type="molecule type" value="Genomic_DNA"/>
</dbReference>
<evidence type="ECO:0000256" key="6">
    <source>
        <dbReference type="ARBA" id="ARBA00023012"/>
    </source>
</evidence>
<feature type="transmembrane region" description="Helical" evidence="7">
    <location>
        <begin position="326"/>
        <end position="346"/>
    </location>
</feature>
<dbReference type="AlphaFoldDB" id="A0A1T4SB84"/>
<keyword evidence="11" id="KW-1185">Reference proteome</keyword>
<dbReference type="Pfam" id="PF02518">
    <property type="entry name" value="HATPase_c"/>
    <property type="match status" value="1"/>
</dbReference>
<dbReference type="GO" id="GO:0004721">
    <property type="term" value="F:phosphoprotein phosphatase activity"/>
    <property type="evidence" value="ECO:0007669"/>
    <property type="project" value="TreeGrafter"/>
</dbReference>
<proteinExistence type="predicted"/>
<feature type="chain" id="PRO_5012978872" description="histidine kinase" evidence="8">
    <location>
        <begin position="42"/>
        <end position="672"/>
    </location>
</feature>
<evidence type="ECO:0000256" key="2">
    <source>
        <dbReference type="ARBA" id="ARBA00012438"/>
    </source>
</evidence>
<dbReference type="SMART" id="SM00387">
    <property type="entry name" value="HATPase_c"/>
    <property type="match status" value="1"/>
</dbReference>
<dbReference type="InterPro" id="IPR036890">
    <property type="entry name" value="HATPase_C_sf"/>
</dbReference>
<feature type="transmembrane region" description="Helical" evidence="7">
    <location>
        <begin position="382"/>
        <end position="402"/>
    </location>
</feature>
<keyword evidence="6" id="KW-0902">Two-component regulatory system</keyword>
<keyword evidence="7" id="KW-0472">Membrane</keyword>
<feature type="transmembrane region" description="Helical" evidence="7">
    <location>
        <begin position="265"/>
        <end position="283"/>
    </location>
</feature>
<keyword evidence="8" id="KW-0732">Signal</keyword>
<keyword evidence="5" id="KW-0418">Kinase</keyword>
<evidence type="ECO:0000256" key="8">
    <source>
        <dbReference type="SAM" id="SignalP"/>
    </source>
</evidence>
<dbReference type="InterPro" id="IPR003661">
    <property type="entry name" value="HisK_dim/P_dom"/>
</dbReference>
<dbReference type="InterPro" id="IPR050351">
    <property type="entry name" value="BphY/WalK/GraS-like"/>
</dbReference>
<feature type="domain" description="Histidine kinase" evidence="9">
    <location>
        <begin position="443"/>
        <end position="630"/>
    </location>
</feature>
<dbReference type="Proteomes" id="UP000191418">
    <property type="component" value="Unassembled WGS sequence"/>
</dbReference>
<dbReference type="Pfam" id="PF07695">
    <property type="entry name" value="7TMR-DISM_7TM"/>
    <property type="match status" value="1"/>
</dbReference>
<keyword evidence="7" id="KW-1133">Transmembrane helix</keyword>
<evidence type="ECO:0000313" key="11">
    <source>
        <dbReference type="Proteomes" id="UP000191418"/>
    </source>
</evidence>
<comment type="caution">
    <text evidence="10">The sequence shown here is derived from an EMBL/GenBank/DDBJ whole genome shotgun (WGS) entry which is preliminary data.</text>
</comment>
<dbReference type="EC" id="2.7.13.3" evidence="2"/>
<dbReference type="GO" id="GO:0005886">
    <property type="term" value="C:plasma membrane"/>
    <property type="evidence" value="ECO:0007669"/>
    <property type="project" value="TreeGrafter"/>
</dbReference>
<dbReference type="CDD" id="cd00082">
    <property type="entry name" value="HisKA"/>
    <property type="match status" value="1"/>
</dbReference>
<dbReference type="InterPro" id="IPR005467">
    <property type="entry name" value="His_kinase_dom"/>
</dbReference>
<dbReference type="Gene3D" id="1.10.287.130">
    <property type="match status" value="1"/>
</dbReference>
<dbReference type="PANTHER" id="PTHR45453:SF1">
    <property type="entry name" value="PHOSPHATE REGULON SENSOR PROTEIN PHOR"/>
    <property type="match status" value="1"/>
</dbReference>
<feature type="transmembrane region" description="Helical" evidence="7">
    <location>
        <begin position="231"/>
        <end position="253"/>
    </location>
</feature>
<feature type="transmembrane region" description="Helical" evidence="7">
    <location>
        <begin position="353"/>
        <end position="376"/>
    </location>
</feature>
<dbReference type="Gene3D" id="3.30.565.10">
    <property type="entry name" value="Histidine kinase-like ATPase, C-terminal domain"/>
    <property type="match status" value="1"/>
</dbReference>
<sequence>MVESRHQRLRLKQQGQAKTCITLYWIVFCCLVLLMPKAAVAAPAVHDFEQEPLIPQFEFFVDKEHRHTLETIRQLPDNAFKKAPVTGYAGGYNRAVHWLRFTIPAATQPGQPLWLRIHPAYTDFLTLYRPDTSSDDTFVSVPSGEMVENWEKKTDRAFVFQLHAQNQAQRFYLRLSSSNNHSVIARVYSQSGYIGRVWVDYTLSGLYIGLLIALFILNIRHHKVHKNKLNTPYLALVAASLFTFISGDNWIMLLLPDSSKAWASYLPQVGTLIYTLTLSFFYHRLFEFQRQRNPIGYYLSIGFMGLTAIGFLALLLDLYIEYMPLLMKLSALYLLWTTGVAFSWWYHKRRHAGLILIAALLIFFGTFGTALFYGGWVASGILVFYSYTIGTLSGTLVFHGLISRQLRQLEQQYVTALLEKEHTEQLLAREQSDKEQKAQFISMLSHELKTPLSVISMGSAQSNLSEKARHYVQQAINDMSRVIDRCAVLEQVDHQVETRQETVELIALLDTLIQQSPSPTRIQRLFSKTSCQVQSDSDWLRVILSNLLDNALKYSPPETTIRIGLSCHNQQICVVFHNWTADPLPDGEKIFTKYYRAKSAHKKTGSGLGLYIVKRLADQLGGSIRYQSAPANTPLLFESDQITQASGVKEKEMLQHNKMNQVEMSLCLPDLS</sequence>
<evidence type="ECO:0000259" key="9">
    <source>
        <dbReference type="PROSITE" id="PS50109"/>
    </source>
</evidence>
<dbReference type="STRING" id="64969.SAMN02745127_02912"/>
<keyword evidence="7" id="KW-0812">Transmembrane</keyword>
<keyword evidence="4" id="KW-0808">Transferase</keyword>
<dbReference type="SMART" id="SM00388">
    <property type="entry name" value="HisKA"/>
    <property type="match status" value="1"/>
</dbReference>
<organism evidence="10 11">
    <name type="scientific">Oceanospirillum multiglobuliferum</name>
    <dbReference type="NCBI Taxonomy" id="64969"/>
    <lineage>
        <taxon>Bacteria</taxon>
        <taxon>Pseudomonadati</taxon>
        <taxon>Pseudomonadota</taxon>
        <taxon>Gammaproteobacteria</taxon>
        <taxon>Oceanospirillales</taxon>
        <taxon>Oceanospirillaceae</taxon>
        <taxon>Oceanospirillum</taxon>
    </lineage>
</organism>
<dbReference type="InterPro" id="IPR011622">
    <property type="entry name" value="7TMR_DISM_rcpt_extracell_dom2"/>
</dbReference>
<dbReference type="GO" id="GO:0000155">
    <property type="term" value="F:phosphorelay sensor kinase activity"/>
    <property type="evidence" value="ECO:0007669"/>
    <property type="project" value="InterPro"/>
</dbReference>
<name>A0A1T4SB84_9GAMM</name>
<feature type="transmembrane region" description="Helical" evidence="7">
    <location>
        <begin position="295"/>
        <end position="320"/>
    </location>
</feature>